<gene>
    <name evidence="5" type="ORF">ILUMI_04975</name>
</gene>
<dbReference type="InterPro" id="IPR048365">
    <property type="entry name" value="TNP-like_RNaseH_N"/>
</dbReference>
<feature type="coiled-coil region" evidence="1">
    <location>
        <begin position="461"/>
        <end position="488"/>
    </location>
</feature>
<dbReference type="Proteomes" id="UP000801492">
    <property type="component" value="Unassembled WGS sequence"/>
</dbReference>
<dbReference type="EMBL" id="VTPC01001784">
    <property type="protein sequence ID" value="KAF2901208.1"/>
    <property type="molecule type" value="Genomic_DNA"/>
</dbReference>
<comment type="caution">
    <text evidence="5">The sequence shown here is derived from an EMBL/GenBank/DDBJ whole genome shotgun (WGS) entry which is preliminary data.</text>
</comment>
<dbReference type="InterPro" id="IPR011604">
    <property type="entry name" value="PDDEXK-like_dom_sf"/>
</dbReference>
<dbReference type="Gene3D" id="3.90.320.10">
    <property type="match status" value="1"/>
</dbReference>
<feature type="domain" description="Transposable element P transposase-like RNase H" evidence="4">
    <location>
        <begin position="346"/>
        <end position="420"/>
    </location>
</feature>
<dbReference type="Pfam" id="PF21787">
    <property type="entry name" value="TNP-like_RNaseH_N"/>
    <property type="match status" value="2"/>
</dbReference>
<proteinExistence type="predicted"/>
<sequence>MSDVLISTINLHCRLHRGKSLPIPQEVKDLLAIPDLNSSDFNKDHNTEETESTLIRERRGHPATRNLNSNCNLPPRVNQVFETHFNCREDICDQADETVDNRTPELTNSGAHHHTRKHAGSTEIGISDDEQVSSNLVKLINSTPIITAKIAASTPKNYSNSLCPVDSSCTDTDSKSKFLNSSDAIGEVSSSVLNLPLTNKDLIPIPASSKNQLTPITSNFKDCVILEGSFEISIDVWQSMYHNNQLDVSLVLEHPSNTPSTSSLKDISSDIKDDSDDRGYMFLKRKGVLIEIGVQYETKLLKDLYKNSMFDESENNLNNASKSFIKAQLRNIDKSHTRRRWTDEDKAFALSMEKFKKCMNLISILLLIFDEMSLSSGLYYQRHKQRIVDSENLEHLGRTEKMANHALVFMVRGVRRSWKQDEKLRKRKLHHEPKAAKKLKSNDIQNGKESNKGLLDDGIDITEIAVNEENIEQEVDKLIERLKVSDEQQQKISSILRPQFSTSPTEYGRQNERVAISKYSDGIKQPIHPSGSFIDIKSGFLAASPDGIINAEEIAEVKCLHKVAVSGLQLIDSIKISHNYYYQGKKTYEVAEPKLTEEEELLDVDGQVVYLSKSITGSSKSIEKFNLSQWVKTDLIDLEAAWLPDDDLNERLRNAWGTDKEFERYEYFNTNRKNRRNLSSINILFRSMTETLDVELVTSESKAVGNRIVQLKAVRTQSIVVSRAPAVVGDRRAPKRSLVIDNDQPSSARYPLPRVDYANVKMWDLQQFDKANIAERHRMCQELLAGFDAEAVANLDPAALSNYKTLQDFYTKYSSTVAASEEATASSTSQPTPKATVPAAAEKIISRRQKQRAKKKAARERTLVAIATRLGITKDAPITAGDVPVGAAAAAPGQSRSASTERNITPPPASPSPSATYSEVLQRPSSAMSCASAVSQTPTEDPDSDSEEGYTTVDGRNKRRRRDSPHPGRALVEASASPGITAPRRLPPVSLPELARLAKPAPSAPTLNAGWQQAACNIPSSHQPRPGVPAITSYFANDKTITIQNDAKVAELKLMAFVVEHNLPFLVMDHLPDLIRSVCPDSKIAQEIKCSRTKATTIVNDCMSLPVKENIISKINNRYYSLMVDETTDIATKKSYAVILRLFDVEENEVTNCFFGLLEVTESTAEALFAAISINQLILSKFQQKVKCMSSTEKQAILLFAEIRIKKDLQYSSPHDFIEGFEDLGVLDYGFYDLSDESLDVDKENEPNNFYLRKQTKTNRTFGYRRPVNQTNTFHDTEKAKRTLEPSCSSSFCAKSKKRQSKEIKEYTRQESFSTFWENLSWDQRKTLVCSLVTSTIPKERKNPNNQEFRRDTTLE</sequence>
<feature type="compositionally biased region" description="Polar residues" evidence="2">
    <location>
        <begin position="916"/>
        <end position="939"/>
    </location>
</feature>
<dbReference type="InterPro" id="IPR011335">
    <property type="entry name" value="Restrct_endonuc-II-like"/>
</dbReference>
<keyword evidence="6" id="KW-1185">Reference proteome</keyword>
<feature type="region of interest" description="Disordered" evidence="2">
    <location>
        <begin position="102"/>
        <end position="124"/>
    </location>
</feature>
<evidence type="ECO:0000313" key="6">
    <source>
        <dbReference type="Proteomes" id="UP000801492"/>
    </source>
</evidence>
<dbReference type="Pfam" id="PF09588">
    <property type="entry name" value="YqaJ"/>
    <property type="match status" value="1"/>
</dbReference>
<reference evidence="5" key="1">
    <citation type="submission" date="2019-08" db="EMBL/GenBank/DDBJ databases">
        <title>The genome of the North American firefly Photinus pyralis.</title>
        <authorList>
            <consortium name="Photinus pyralis genome working group"/>
            <person name="Fallon T.R."/>
            <person name="Sander Lower S.E."/>
            <person name="Weng J.-K."/>
        </authorList>
    </citation>
    <scope>NUCLEOTIDE SEQUENCE</scope>
    <source>
        <strain evidence="5">TRF0915ILg1</strain>
        <tissue evidence="5">Whole body</tissue>
    </source>
</reference>
<feature type="domain" description="YqaJ viral recombinase" evidence="3">
    <location>
        <begin position="490"/>
        <end position="583"/>
    </location>
</feature>
<evidence type="ECO:0008006" key="7">
    <source>
        <dbReference type="Google" id="ProtNLM"/>
    </source>
</evidence>
<organism evidence="5 6">
    <name type="scientific">Ignelater luminosus</name>
    <name type="common">Cucubano</name>
    <name type="synonym">Pyrophorus luminosus</name>
    <dbReference type="NCBI Taxonomy" id="2038154"/>
    <lineage>
        <taxon>Eukaryota</taxon>
        <taxon>Metazoa</taxon>
        <taxon>Ecdysozoa</taxon>
        <taxon>Arthropoda</taxon>
        <taxon>Hexapoda</taxon>
        <taxon>Insecta</taxon>
        <taxon>Pterygota</taxon>
        <taxon>Neoptera</taxon>
        <taxon>Endopterygota</taxon>
        <taxon>Coleoptera</taxon>
        <taxon>Polyphaga</taxon>
        <taxon>Elateriformia</taxon>
        <taxon>Elateroidea</taxon>
        <taxon>Elateridae</taxon>
        <taxon>Agrypninae</taxon>
        <taxon>Pyrophorini</taxon>
        <taxon>Ignelater</taxon>
    </lineage>
</organism>
<dbReference type="OrthoDB" id="7762031at2759"/>
<name>A0A8K0D852_IGNLU</name>
<feature type="domain" description="Transposable element P transposase-like RNase H" evidence="4">
    <location>
        <begin position="1174"/>
        <end position="1226"/>
    </location>
</feature>
<accession>A0A8K0D852</accession>
<feature type="region of interest" description="Disordered" evidence="2">
    <location>
        <begin position="887"/>
        <end position="987"/>
    </location>
</feature>
<dbReference type="GO" id="GO:0006281">
    <property type="term" value="P:DNA repair"/>
    <property type="evidence" value="ECO:0007669"/>
    <property type="project" value="UniProtKB-ARBA"/>
</dbReference>
<dbReference type="SUPFAM" id="SSF52980">
    <property type="entry name" value="Restriction endonuclease-like"/>
    <property type="match status" value="1"/>
</dbReference>
<evidence type="ECO:0000259" key="3">
    <source>
        <dbReference type="Pfam" id="PF09588"/>
    </source>
</evidence>
<dbReference type="PANTHER" id="PTHR37162:SF1">
    <property type="entry name" value="BED-TYPE DOMAIN-CONTAINING PROTEIN"/>
    <property type="match status" value="1"/>
</dbReference>
<feature type="compositionally biased region" description="Polar residues" evidence="2">
    <location>
        <begin position="894"/>
        <end position="903"/>
    </location>
</feature>
<evidence type="ECO:0000256" key="2">
    <source>
        <dbReference type="SAM" id="MobiDB-lite"/>
    </source>
</evidence>
<evidence type="ECO:0000313" key="5">
    <source>
        <dbReference type="EMBL" id="KAF2901208.1"/>
    </source>
</evidence>
<dbReference type="PANTHER" id="PTHR37162">
    <property type="entry name" value="HAT FAMILY DIMERISATION DOMAINCONTAINING PROTEIN-RELATED"/>
    <property type="match status" value="1"/>
</dbReference>
<evidence type="ECO:0000259" key="4">
    <source>
        <dbReference type="Pfam" id="PF21787"/>
    </source>
</evidence>
<protein>
    <recommendedName>
        <fullName evidence="7">DUF4371 domain-containing protein</fullName>
    </recommendedName>
</protein>
<dbReference type="InterPro" id="IPR019080">
    <property type="entry name" value="YqaJ_viral_recombinase"/>
</dbReference>
<keyword evidence="1" id="KW-0175">Coiled coil</keyword>
<evidence type="ECO:0000256" key="1">
    <source>
        <dbReference type="SAM" id="Coils"/>
    </source>
</evidence>